<reference evidence="7 8" key="1">
    <citation type="submission" date="2018-06" db="EMBL/GenBank/DDBJ databases">
        <authorList>
            <consortium name="Pathogen Informatics"/>
            <person name="Doyle S."/>
        </authorList>
    </citation>
    <scope>NUCLEOTIDE SEQUENCE [LARGE SCALE GENOMIC DNA]</scope>
    <source>
        <strain evidence="7 8">NCTC4670</strain>
    </source>
</reference>
<dbReference type="EC" id="5.4.99.-" evidence="5"/>
<dbReference type="InterPro" id="IPR000748">
    <property type="entry name" value="PsdUridine_synth_RsuA/RluB/E/F"/>
</dbReference>
<name>A0A380JVW9_STRDY</name>
<dbReference type="SMART" id="SM00363">
    <property type="entry name" value="S4"/>
    <property type="match status" value="1"/>
</dbReference>
<dbReference type="InterPro" id="IPR036986">
    <property type="entry name" value="S4_RNA-bd_sf"/>
</dbReference>
<dbReference type="PROSITE" id="PS01149">
    <property type="entry name" value="PSI_RSU"/>
    <property type="match status" value="1"/>
</dbReference>
<dbReference type="InterPro" id="IPR020094">
    <property type="entry name" value="TruA/RsuA/RluB/E/F_N"/>
</dbReference>
<evidence type="ECO:0000256" key="1">
    <source>
        <dbReference type="ARBA" id="ARBA00008348"/>
    </source>
</evidence>
<dbReference type="Gene3D" id="3.30.70.580">
    <property type="entry name" value="Pseudouridine synthase I, catalytic domain, N-terminal subdomain"/>
    <property type="match status" value="1"/>
</dbReference>
<dbReference type="Proteomes" id="UP000254797">
    <property type="component" value="Unassembled WGS sequence"/>
</dbReference>
<dbReference type="CDD" id="cd02553">
    <property type="entry name" value="PseudoU_synth_RsuA"/>
    <property type="match status" value="1"/>
</dbReference>
<keyword evidence="2 4" id="KW-0694">RNA-binding</keyword>
<evidence type="ECO:0000313" key="7">
    <source>
        <dbReference type="EMBL" id="SUN50081.1"/>
    </source>
</evidence>
<organism evidence="7 8">
    <name type="scientific">Streptococcus dysgalactiae subsp. dysgalactiae</name>
    <dbReference type="NCBI Taxonomy" id="99822"/>
    <lineage>
        <taxon>Bacteria</taxon>
        <taxon>Bacillati</taxon>
        <taxon>Bacillota</taxon>
        <taxon>Bacilli</taxon>
        <taxon>Lactobacillales</taxon>
        <taxon>Streptococcaceae</taxon>
        <taxon>Streptococcus</taxon>
    </lineage>
</organism>
<dbReference type="Pfam" id="PF00849">
    <property type="entry name" value="PseudoU_synth_2"/>
    <property type="match status" value="1"/>
</dbReference>
<evidence type="ECO:0000256" key="3">
    <source>
        <dbReference type="ARBA" id="ARBA00023235"/>
    </source>
</evidence>
<proteinExistence type="inferred from homology"/>
<evidence type="ECO:0000259" key="6">
    <source>
        <dbReference type="SMART" id="SM00363"/>
    </source>
</evidence>
<keyword evidence="3 5" id="KW-0413">Isomerase</keyword>
<evidence type="ECO:0000256" key="2">
    <source>
        <dbReference type="ARBA" id="ARBA00022884"/>
    </source>
</evidence>
<accession>A0A380JVW9</accession>
<feature type="domain" description="RNA-binding S4" evidence="6">
    <location>
        <begin position="1"/>
        <end position="69"/>
    </location>
</feature>
<dbReference type="InterPro" id="IPR018496">
    <property type="entry name" value="PsdUridine_synth_RsuA/RluB_CS"/>
</dbReference>
<dbReference type="PROSITE" id="PS50889">
    <property type="entry name" value="S4"/>
    <property type="match status" value="1"/>
</dbReference>
<dbReference type="Pfam" id="PF01479">
    <property type="entry name" value="S4"/>
    <property type="match status" value="1"/>
</dbReference>
<dbReference type="InterPro" id="IPR020103">
    <property type="entry name" value="PsdUridine_synth_cat_dom_sf"/>
</dbReference>
<dbReference type="NCBIfam" id="TIGR00093">
    <property type="entry name" value="pseudouridine synthase"/>
    <property type="match status" value="1"/>
</dbReference>
<dbReference type="RefSeq" id="WP_115246193.1">
    <property type="nucleotide sequence ID" value="NZ_UHFG01000004.1"/>
</dbReference>
<dbReference type="GO" id="GO:0000455">
    <property type="term" value="P:enzyme-directed rRNA pseudouridine synthesis"/>
    <property type="evidence" value="ECO:0007669"/>
    <property type="project" value="UniProtKB-ARBA"/>
</dbReference>
<dbReference type="GO" id="GO:0120159">
    <property type="term" value="F:rRNA pseudouridine synthase activity"/>
    <property type="evidence" value="ECO:0007669"/>
    <property type="project" value="UniProtKB-ARBA"/>
</dbReference>
<dbReference type="InterPro" id="IPR002942">
    <property type="entry name" value="S4_RNA-bd"/>
</dbReference>
<dbReference type="EMBL" id="UHFG01000004">
    <property type="protein sequence ID" value="SUN50081.1"/>
    <property type="molecule type" value="Genomic_DNA"/>
</dbReference>
<dbReference type="PANTHER" id="PTHR47683">
    <property type="entry name" value="PSEUDOURIDINE SYNTHASE FAMILY PROTEIN-RELATED"/>
    <property type="match status" value="1"/>
</dbReference>
<dbReference type="Gene3D" id="3.30.70.1560">
    <property type="entry name" value="Alpha-L RNA-binding motif"/>
    <property type="match status" value="1"/>
</dbReference>
<dbReference type="Gene3D" id="3.10.290.10">
    <property type="entry name" value="RNA-binding S4 domain"/>
    <property type="match status" value="1"/>
</dbReference>
<evidence type="ECO:0000256" key="4">
    <source>
        <dbReference type="PROSITE-ProRule" id="PRU00182"/>
    </source>
</evidence>
<evidence type="ECO:0000256" key="5">
    <source>
        <dbReference type="RuleBase" id="RU003887"/>
    </source>
</evidence>
<dbReference type="GO" id="GO:0005829">
    <property type="term" value="C:cytosol"/>
    <property type="evidence" value="ECO:0007669"/>
    <property type="project" value="UniProtKB-ARBA"/>
</dbReference>
<dbReference type="InterPro" id="IPR006145">
    <property type="entry name" value="PsdUridine_synth_RsuA/RluA"/>
</dbReference>
<dbReference type="GO" id="GO:0003723">
    <property type="term" value="F:RNA binding"/>
    <property type="evidence" value="ECO:0007669"/>
    <property type="project" value="UniProtKB-KW"/>
</dbReference>
<dbReference type="SUPFAM" id="SSF55174">
    <property type="entry name" value="Alpha-L RNA-binding motif"/>
    <property type="match status" value="1"/>
</dbReference>
<dbReference type="InterPro" id="IPR050343">
    <property type="entry name" value="RsuA_PseudoU_synthase"/>
</dbReference>
<dbReference type="FunFam" id="3.30.70.1560:FF:000001">
    <property type="entry name" value="Pseudouridine synthase"/>
    <property type="match status" value="1"/>
</dbReference>
<gene>
    <name evidence="7" type="primary">rsuA_2</name>
    <name evidence="7" type="ORF">NCTC4670_01188</name>
</gene>
<comment type="similarity">
    <text evidence="1 5">Belongs to the pseudouridine synthase RsuA family.</text>
</comment>
<evidence type="ECO:0000313" key="8">
    <source>
        <dbReference type="Proteomes" id="UP000254797"/>
    </source>
</evidence>
<dbReference type="CDD" id="cd00165">
    <property type="entry name" value="S4"/>
    <property type="match status" value="1"/>
</dbReference>
<dbReference type="SUPFAM" id="SSF55120">
    <property type="entry name" value="Pseudouridine synthase"/>
    <property type="match status" value="1"/>
</dbReference>
<protein>
    <recommendedName>
        <fullName evidence="5">Pseudouridine synthase</fullName>
        <ecNumber evidence="5">5.4.99.-</ecNumber>
    </recommendedName>
</protein>
<dbReference type="AlphaFoldDB" id="A0A380JVW9"/>
<dbReference type="InterPro" id="IPR042092">
    <property type="entry name" value="PsdUridine_s_RsuA/RluB/E/F_cat"/>
</dbReference>
<sequence>MRLDKLLELVANGSRRQVKQLIKGQDVRIDHEIAWSGRQNVDPGLQLIEVSGKRISHPKHSYFILNKPAGVVSARSDINHVTVLDQLAEKDRHPDLYPVGRLDRDTEGLVLLTDNGPLGFRMLHPSHHVAKTYMVTVNGFLDEDAPDFFAAGIKFPTGEQCRPAQLTILQASQEKSQARLVISEGKFHQVKKMFLTYGLKVISLKRTSFAGLELGELASGAYRSLTDAETLVIKAYLD</sequence>
<dbReference type="PANTHER" id="PTHR47683:SF4">
    <property type="entry name" value="PSEUDOURIDINE SYNTHASE"/>
    <property type="match status" value="1"/>
</dbReference>